<feature type="binding site" evidence="2">
    <location>
        <position position="5"/>
    </location>
    <ligand>
        <name>a divalent metal cation</name>
        <dbReference type="ChEBI" id="CHEBI:60240"/>
        <label>1</label>
    </ligand>
</feature>
<dbReference type="CDD" id="cd01310">
    <property type="entry name" value="TatD_DNAse"/>
    <property type="match status" value="1"/>
</dbReference>
<evidence type="ECO:0000256" key="1">
    <source>
        <dbReference type="ARBA" id="ARBA00022801"/>
    </source>
</evidence>
<name>A0A2M7QJS3_9BACT</name>
<dbReference type="AlphaFoldDB" id="A0A2M7QJS3"/>
<feature type="binding site" evidence="2">
    <location>
        <position position="237"/>
    </location>
    <ligand>
        <name>a divalent metal cation</name>
        <dbReference type="ChEBI" id="CHEBI:60240"/>
        <label>1</label>
    </ligand>
</feature>
<dbReference type="Pfam" id="PF01026">
    <property type="entry name" value="TatD_DNase"/>
    <property type="match status" value="1"/>
</dbReference>
<keyword evidence="2" id="KW-0479">Metal-binding</keyword>
<dbReference type="GO" id="GO:0016788">
    <property type="term" value="F:hydrolase activity, acting on ester bonds"/>
    <property type="evidence" value="ECO:0007669"/>
    <property type="project" value="InterPro"/>
</dbReference>
<protein>
    <recommendedName>
        <fullName evidence="5">Hydrolase TatD</fullName>
    </recommendedName>
</protein>
<dbReference type="PANTHER" id="PTHR46124:SF2">
    <property type="entry name" value="D-AMINOACYL-TRNA DEACYLASE"/>
    <property type="match status" value="1"/>
</dbReference>
<feature type="binding site" evidence="2">
    <location>
        <position position="115"/>
    </location>
    <ligand>
        <name>a divalent metal cation</name>
        <dbReference type="ChEBI" id="CHEBI:60240"/>
        <label>1</label>
    </ligand>
</feature>
<feature type="binding site" evidence="2">
    <location>
        <position position="189"/>
    </location>
    <ligand>
        <name>a divalent metal cation</name>
        <dbReference type="ChEBI" id="CHEBI:60240"/>
        <label>2</label>
    </ligand>
</feature>
<keyword evidence="1" id="KW-0378">Hydrolase</keyword>
<gene>
    <name evidence="3" type="ORF">COY87_00140</name>
</gene>
<sequence>MFDTHCHLNFKRFKNSIPEVIQRAQAAGVTGIIIPGTDLYTSKVSVELSNQYEGVFSAVGIHPHHAIQYQKSNVPTSPKVPLGVSKSQIYKSKLKSNIEELKRLLTHPKVVAVGEVGLDTFQYTNTKYQTYQINAEFIEAQKQLLVEQIKLALEYDKSLILHNREAKEDLLPLLEKHWDKKLEGKTVFHCCEPDIELLEFAQKHGIFIGVDGDVTYGAEKAEFIKKVPLEMLVVETDSPYLLPEPLRTKKEYPNEPKNIPFILQKVVDLKGETIVSVKKIIEENTKTLFQLPKNK</sequence>
<evidence type="ECO:0000313" key="4">
    <source>
        <dbReference type="Proteomes" id="UP000229401"/>
    </source>
</evidence>
<dbReference type="Gene3D" id="3.20.20.140">
    <property type="entry name" value="Metal-dependent hydrolases"/>
    <property type="match status" value="1"/>
</dbReference>
<evidence type="ECO:0000256" key="2">
    <source>
        <dbReference type="PIRSR" id="PIRSR005902-1"/>
    </source>
</evidence>
<comment type="caution">
    <text evidence="3">The sequence shown here is derived from an EMBL/GenBank/DDBJ whole genome shotgun (WGS) entry which is preliminary data.</text>
</comment>
<dbReference type="InterPro" id="IPR018228">
    <property type="entry name" value="DNase_TatD-rel_CS"/>
</dbReference>
<dbReference type="PROSITE" id="PS01137">
    <property type="entry name" value="TATD_1"/>
    <property type="match status" value="1"/>
</dbReference>
<dbReference type="InterPro" id="IPR001130">
    <property type="entry name" value="TatD-like"/>
</dbReference>
<feature type="binding site" evidence="2">
    <location>
        <position position="162"/>
    </location>
    <ligand>
        <name>a divalent metal cation</name>
        <dbReference type="ChEBI" id="CHEBI:60240"/>
        <label>2</label>
    </ligand>
</feature>
<dbReference type="InterPro" id="IPR032466">
    <property type="entry name" value="Metal_Hydrolase"/>
</dbReference>
<accession>A0A2M7QJS3</accession>
<proteinExistence type="predicted"/>
<feature type="binding site" evidence="2">
    <location>
        <position position="7"/>
    </location>
    <ligand>
        <name>a divalent metal cation</name>
        <dbReference type="ChEBI" id="CHEBI:60240"/>
        <label>1</label>
    </ligand>
</feature>
<dbReference type="EMBL" id="PFLI01000006">
    <property type="protein sequence ID" value="PIY72594.1"/>
    <property type="molecule type" value="Genomic_DNA"/>
</dbReference>
<dbReference type="Proteomes" id="UP000229401">
    <property type="component" value="Unassembled WGS sequence"/>
</dbReference>
<dbReference type="SUPFAM" id="SSF51556">
    <property type="entry name" value="Metallo-dependent hydrolases"/>
    <property type="match status" value="1"/>
</dbReference>
<dbReference type="PIRSF" id="PIRSF005902">
    <property type="entry name" value="DNase_TatD"/>
    <property type="match status" value="1"/>
</dbReference>
<dbReference type="GO" id="GO:0046872">
    <property type="term" value="F:metal ion binding"/>
    <property type="evidence" value="ECO:0007669"/>
    <property type="project" value="UniProtKB-KW"/>
</dbReference>
<dbReference type="PANTHER" id="PTHR46124">
    <property type="entry name" value="D-AMINOACYL-TRNA DEACYLASE"/>
    <property type="match status" value="1"/>
</dbReference>
<reference evidence="4" key="1">
    <citation type="submission" date="2017-09" db="EMBL/GenBank/DDBJ databases">
        <title>Depth-based differentiation of microbial function through sediment-hosted aquifers and enrichment of novel symbionts in the deep terrestrial subsurface.</title>
        <authorList>
            <person name="Probst A.J."/>
            <person name="Ladd B."/>
            <person name="Jarett J.K."/>
            <person name="Geller-Mcgrath D.E."/>
            <person name="Sieber C.M.K."/>
            <person name="Emerson J.B."/>
            <person name="Anantharaman K."/>
            <person name="Thomas B.C."/>
            <person name="Malmstrom R."/>
            <person name="Stieglmeier M."/>
            <person name="Klingl A."/>
            <person name="Woyke T."/>
            <person name="Ryan C.M."/>
            <person name="Banfield J.F."/>
        </authorList>
    </citation>
    <scope>NUCLEOTIDE SEQUENCE [LARGE SCALE GENOMIC DNA]</scope>
</reference>
<organism evidence="3 4">
    <name type="scientific">Candidatus Roizmanbacteria bacterium CG_4_10_14_0_8_um_filter_33_9</name>
    <dbReference type="NCBI Taxonomy" id="1974826"/>
    <lineage>
        <taxon>Bacteria</taxon>
        <taxon>Candidatus Roizmaniibacteriota</taxon>
    </lineage>
</organism>
<evidence type="ECO:0000313" key="3">
    <source>
        <dbReference type="EMBL" id="PIY72594.1"/>
    </source>
</evidence>
<evidence type="ECO:0008006" key="5">
    <source>
        <dbReference type="Google" id="ProtNLM"/>
    </source>
</evidence>